<evidence type="ECO:0000313" key="4">
    <source>
        <dbReference type="Proteomes" id="UP001501788"/>
    </source>
</evidence>
<evidence type="ECO:0000256" key="2">
    <source>
        <dbReference type="SAM" id="SignalP"/>
    </source>
</evidence>
<feature type="transmembrane region" description="Helical" evidence="1">
    <location>
        <begin position="151"/>
        <end position="171"/>
    </location>
</feature>
<feature type="signal peptide" evidence="2">
    <location>
        <begin position="1"/>
        <end position="22"/>
    </location>
</feature>
<name>A0ABP8L101_9BURK</name>
<feature type="chain" id="PRO_5046421261" evidence="2">
    <location>
        <begin position="23"/>
        <end position="189"/>
    </location>
</feature>
<proteinExistence type="predicted"/>
<keyword evidence="1" id="KW-0812">Transmembrane</keyword>
<accession>A0ABP8L101</accession>
<reference evidence="4" key="1">
    <citation type="journal article" date="2019" name="Int. J. Syst. Evol. Microbiol.">
        <title>The Global Catalogue of Microorganisms (GCM) 10K type strain sequencing project: providing services to taxonomists for standard genome sequencing and annotation.</title>
        <authorList>
            <consortium name="The Broad Institute Genomics Platform"/>
            <consortium name="The Broad Institute Genome Sequencing Center for Infectious Disease"/>
            <person name="Wu L."/>
            <person name="Ma J."/>
        </authorList>
    </citation>
    <scope>NUCLEOTIDE SEQUENCE [LARGE SCALE GENOMIC DNA]</scope>
    <source>
        <strain evidence="4">JCM 31890</strain>
    </source>
</reference>
<gene>
    <name evidence="3" type="ORF">GCM10023090_08560</name>
</gene>
<keyword evidence="1" id="KW-0472">Membrane</keyword>
<dbReference type="EMBL" id="BAABEX010000007">
    <property type="protein sequence ID" value="GAA4420647.1"/>
    <property type="molecule type" value="Genomic_DNA"/>
</dbReference>
<comment type="caution">
    <text evidence="3">The sequence shown here is derived from an EMBL/GenBank/DDBJ whole genome shotgun (WGS) entry which is preliminary data.</text>
</comment>
<sequence length="189" mass="19624">MIFMKRFLCGLTFAFSLVSAQAGPGHDHDHEHEPAALAATPALPRFTASSPVLELVGVVEGTRLTLYLDRYADNAPVTDAQWALEVGGQALNVMPSPQGYFTAELSAPLQPGLTPVLATVTTGSLTDLLAADIDIHEQAHGLDGHSAWPRVVAYGLASLGGAVAALLGVWAHGVLRRGRAPVQSTGGAA</sequence>
<organism evidence="3 4">
    <name type="scientific">Acidovorax lacteus</name>
    <dbReference type="NCBI Taxonomy" id="1924988"/>
    <lineage>
        <taxon>Bacteria</taxon>
        <taxon>Pseudomonadati</taxon>
        <taxon>Pseudomonadota</taxon>
        <taxon>Betaproteobacteria</taxon>
        <taxon>Burkholderiales</taxon>
        <taxon>Comamonadaceae</taxon>
        <taxon>Acidovorax</taxon>
    </lineage>
</organism>
<evidence type="ECO:0000313" key="3">
    <source>
        <dbReference type="EMBL" id="GAA4420647.1"/>
    </source>
</evidence>
<keyword evidence="2" id="KW-0732">Signal</keyword>
<protein>
    <submittedName>
        <fullName evidence="3">Uncharacterized protein</fullName>
    </submittedName>
</protein>
<keyword evidence="1" id="KW-1133">Transmembrane helix</keyword>
<evidence type="ECO:0000256" key="1">
    <source>
        <dbReference type="SAM" id="Phobius"/>
    </source>
</evidence>
<dbReference type="Proteomes" id="UP001501788">
    <property type="component" value="Unassembled WGS sequence"/>
</dbReference>
<keyword evidence="4" id="KW-1185">Reference proteome</keyword>